<evidence type="ECO:0000256" key="1">
    <source>
        <dbReference type="SAM" id="Coils"/>
    </source>
</evidence>
<keyword evidence="2" id="KW-1133">Transmembrane helix</keyword>
<protein>
    <recommendedName>
        <fullName evidence="3">DUF4349 domain-containing protein</fullName>
    </recommendedName>
</protein>
<dbReference type="InterPro" id="IPR025645">
    <property type="entry name" value="DUF4349"/>
</dbReference>
<feature type="domain" description="DUF4349" evidence="3">
    <location>
        <begin position="98"/>
        <end position="309"/>
    </location>
</feature>
<feature type="coiled-coil region" evidence="1">
    <location>
        <begin position="184"/>
        <end position="235"/>
    </location>
</feature>
<keyword evidence="1" id="KW-0175">Coiled coil</keyword>
<dbReference type="EMBL" id="AP027080">
    <property type="protein sequence ID" value="BDU72535.1"/>
    <property type="molecule type" value="Genomic_DNA"/>
</dbReference>
<organism evidence="4 5">
    <name type="scientific">Mesoterricola silvestris</name>
    <dbReference type="NCBI Taxonomy" id="2927979"/>
    <lineage>
        <taxon>Bacteria</taxon>
        <taxon>Pseudomonadati</taxon>
        <taxon>Acidobacteriota</taxon>
        <taxon>Holophagae</taxon>
        <taxon>Holophagales</taxon>
        <taxon>Holophagaceae</taxon>
        <taxon>Mesoterricola</taxon>
    </lineage>
</organism>
<keyword evidence="2" id="KW-0472">Membrane</keyword>
<reference evidence="5" key="1">
    <citation type="journal article" date="2023" name="Int. J. Syst. Evol. Microbiol.">
        <title>Mesoterricola silvestris gen. nov., sp. nov., Mesoterricola sediminis sp. nov., Geothrix oryzae sp. nov., Geothrix edaphica sp. nov., Geothrix rubra sp. nov., and Geothrix limicola sp. nov., six novel members of Acidobacteriota isolated from soils.</title>
        <authorList>
            <person name="Itoh H."/>
            <person name="Sugisawa Y."/>
            <person name="Mise K."/>
            <person name="Xu Z."/>
            <person name="Kuniyasu M."/>
            <person name="Ushijima N."/>
            <person name="Kawano K."/>
            <person name="Kobayashi E."/>
            <person name="Shiratori Y."/>
            <person name="Masuda Y."/>
            <person name="Senoo K."/>
        </authorList>
    </citation>
    <scope>NUCLEOTIDE SEQUENCE [LARGE SCALE GENOMIC DNA]</scope>
    <source>
        <strain evidence="5">W79</strain>
    </source>
</reference>
<dbReference type="KEGG" id="msil:METEAL_17090"/>
<accession>A0AA48GN19</accession>
<name>A0AA48GN19_9BACT</name>
<dbReference type="RefSeq" id="WP_316415448.1">
    <property type="nucleotide sequence ID" value="NZ_AP027080.1"/>
</dbReference>
<dbReference type="AlphaFoldDB" id="A0AA48GN19"/>
<sequence>MKWPWWKAALVSVPAILILLVATGSITNEHRVRTWRPDPQNASGPKQIWEASSPGAGVLSFFQPDSPSKKVMKTMGVDLSEQADKAKSPAPDPTTNPQKLIRTGQVSLEVKDYEIAVKGLEQVVSSSGGYVANTEVQRSASGARTGQVTLRVPAAVFKDAGSRIRSIGKVLSERTNIEDVTKAYTDLETRLRVKREALNRLREILRAKAGSLKDVLEVEKEISRITEEIELAEGQRRYFDNQIQLSTITVDLAEPEPISMARPSSWLALTEALRDSAAMIAGSCAFLLRLFLVLLPWAGIGLLVVWVYRKKKGKVKITS</sequence>
<dbReference type="Proteomes" id="UP001238179">
    <property type="component" value="Chromosome"/>
</dbReference>
<gene>
    <name evidence="4" type="ORF">METEAL_17090</name>
</gene>
<evidence type="ECO:0000259" key="3">
    <source>
        <dbReference type="Pfam" id="PF14257"/>
    </source>
</evidence>
<proteinExistence type="predicted"/>
<keyword evidence="2" id="KW-0812">Transmembrane</keyword>
<dbReference type="Pfam" id="PF14257">
    <property type="entry name" value="DUF4349"/>
    <property type="match status" value="1"/>
</dbReference>
<evidence type="ECO:0000256" key="2">
    <source>
        <dbReference type="SAM" id="Phobius"/>
    </source>
</evidence>
<evidence type="ECO:0000313" key="4">
    <source>
        <dbReference type="EMBL" id="BDU72535.1"/>
    </source>
</evidence>
<keyword evidence="5" id="KW-1185">Reference proteome</keyword>
<evidence type="ECO:0000313" key="5">
    <source>
        <dbReference type="Proteomes" id="UP001238179"/>
    </source>
</evidence>
<feature type="transmembrane region" description="Helical" evidence="2">
    <location>
        <begin position="286"/>
        <end position="308"/>
    </location>
</feature>